<evidence type="ECO:0000313" key="2">
    <source>
        <dbReference type="Proteomes" id="UP000258533"/>
    </source>
</evidence>
<dbReference type="Proteomes" id="UP000258533">
    <property type="component" value="Unassembled WGS sequence"/>
</dbReference>
<dbReference type="AlphaFoldDB" id="A0A133NKZ7"/>
<organism evidence="1 2">
    <name type="scientific">Gardnerella vaginalis</name>
    <dbReference type="NCBI Taxonomy" id="2702"/>
    <lineage>
        <taxon>Bacteria</taxon>
        <taxon>Bacillati</taxon>
        <taxon>Actinomycetota</taxon>
        <taxon>Actinomycetes</taxon>
        <taxon>Bifidobacteriales</taxon>
        <taxon>Bifidobacteriaceae</taxon>
        <taxon>Gardnerella</taxon>
    </lineage>
</organism>
<dbReference type="RefSeq" id="WP_018616207.1">
    <property type="nucleotide sequence ID" value="NZ_LRTT01000001.1"/>
</dbReference>
<dbReference type="EMBL" id="LRTT01000001">
    <property type="protein sequence ID" value="RFD77843.1"/>
    <property type="molecule type" value="Genomic_DNA"/>
</dbReference>
<gene>
    <name evidence="1" type="ORF">AXE73_04520</name>
</gene>
<accession>A0A133NKZ7</accession>
<dbReference type="GeneID" id="86823682"/>
<protein>
    <submittedName>
        <fullName evidence="1">Uncharacterized protein</fullName>
    </submittedName>
</protein>
<evidence type="ECO:0000313" key="1">
    <source>
        <dbReference type="EMBL" id="RFD77843.1"/>
    </source>
</evidence>
<sequence length="160" mass="17685">MQNNKDYKLTASIFNKNNKDSLTTDLIFAPVDTEDANTTLNKSMEFIKNITSPNNQMGLSNEDILLVAKGSVLKLVQSEQKDLNNAVDEISEQIDNIDSNLIKGGALIYIENGINLSTKDTNNIIDAIYKKLDKDSSIYSYVHNSGSTLRISAMIALKHA</sequence>
<name>A0A133NKZ7_GARVA</name>
<comment type="caution">
    <text evidence="1">The sequence shown here is derived from an EMBL/GenBank/DDBJ whole genome shotgun (WGS) entry which is preliminary data.</text>
</comment>
<reference evidence="1 2" key="1">
    <citation type="submission" date="2016-02" db="EMBL/GenBank/DDBJ databases">
        <title>Gardnerella vaginalis Subgroups Defined by cpn60 Sequencing and Sialidase Activity in Isolates from Canada, Belgium and Kenya.</title>
        <authorList>
            <person name="Schellenberg J."/>
            <person name="Paramel Jayaprakash T."/>
            <person name="Withana Gamage N."/>
            <person name="Patterson M.H."/>
            <person name="Vaneechoutte M."/>
            <person name="Hill J.E."/>
        </authorList>
    </citation>
    <scope>NUCLEOTIDE SEQUENCE [LARGE SCALE GENOMIC DNA]</scope>
    <source>
        <strain evidence="1 2">N144</strain>
    </source>
</reference>
<proteinExistence type="predicted"/>